<dbReference type="Gene3D" id="1.20.1280.50">
    <property type="match status" value="1"/>
</dbReference>
<keyword evidence="5" id="KW-1185">Reference proteome</keyword>
<dbReference type="PROSITE" id="PS50181">
    <property type="entry name" value="FBOX"/>
    <property type="match status" value="1"/>
</dbReference>
<feature type="transmembrane region" description="Helical" evidence="2">
    <location>
        <begin position="353"/>
        <end position="371"/>
    </location>
</feature>
<dbReference type="AlphaFoldDB" id="A0AAE1C9I1"/>
<protein>
    <recommendedName>
        <fullName evidence="3">F-box domain-containing protein</fullName>
    </recommendedName>
</protein>
<dbReference type="InterPro" id="IPR036047">
    <property type="entry name" value="F-box-like_dom_sf"/>
</dbReference>
<reference evidence="4" key="2">
    <citation type="submission" date="2023-06" db="EMBL/GenBank/DDBJ databases">
        <authorList>
            <consortium name="Lawrence Berkeley National Laboratory"/>
            <person name="Haridas S."/>
            <person name="Hensen N."/>
            <person name="Bonometti L."/>
            <person name="Westerberg I."/>
            <person name="Brannstrom I.O."/>
            <person name="Guillou S."/>
            <person name="Cros-Aarteil S."/>
            <person name="Calhoun S."/>
            <person name="Kuo A."/>
            <person name="Mondo S."/>
            <person name="Pangilinan J."/>
            <person name="Riley R."/>
            <person name="Labutti K."/>
            <person name="Andreopoulos B."/>
            <person name="Lipzen A."/>
            <person name="Chen C."/>
            <person name="Yanf M."/>
            <person name="Daum C."/>
            <person name="Ng V."/>
            <person name="Clum A."/>
            <person name="Steindorff A."/>
            <person name="Ohm R."/>
            <person name="Martin F."/>
            <person name="Silar P."/>
            <person name="Natvig D."/>
            <person name="Lalanne C."/>
            <person name="Gautier V."/>
            <person name="Ament-Velasquez S.L."/>
            <person name="Kruys A."/>
            <person name="Hutchinson M.I."/>
            <person name="Powell A.J."/>
            <person name="Barry K."/>
            <person name="Miller A.N."/>
            <person name="Grigoriev I.V."/>
            <person name="Debuchy R."/>
            <person name="Gladieux P."/>
            <person name="Thoren M.H."/>
            <person name="Johannesson H."/>
        </authorList>
    </citation>
    <scope>NUCLEOTIDE SEQUENCE</scope>
    <source>
        <strain evidence="4">CBS 314.62</strain>
    </source>
</reference>
<dbReference type="Proteomes" id="UP001270362">
    <property type="component" value="Unassembled WGS sequence"/>
</dbReference>
<feature type="transmembrane region" description="Helical" evidence="2">
    <location>
        <begin position="383"/>
        <end position="413"/>
    </location>
</feature>
<name>A0AAE1C9I1_9PEZI</name>
<gene>
    <name evidence="4" type="ORF">B0T22DRAFT_269934</name>
</gene>
<dbReference type="SMART" id="SM00256">
    <property type="entry name" value="FBOX"/>
    <property type="match status" value="1"/>
</dbReference>
<feature type="domain" description="F-box" evidence="3">
    <location>
        <begin position="143"/>
        <end position="179"/>
    </location>
</feature>
<dbReference type="SUPFAM" id="SSF81383">
    <property type="entry name" value="F-box domain"/>
    <property type="match status" value="1"/>
</dbReference>
<reference evidence="4" key="1">
    <citation type="journal article" date="2023" name="Mol. Phylogenet. Evol.">
        <title>Genome-scale phylogeny and comparative genomics of the fungal order Sordariales.</title>
        <authorList>
            <person name="Hensen N."/>
            <person name="Bonometti L."/>
            <person name="Westerberg I."/>
            <person name="Brannstrom I.O."/>
            <person name="Guillou S."/>
            <person name="Cros-Aarteil S."/>
            <person name="Calhoun S."/>
            <person name="Haridas S."/>
            <person name="Kuo A."/>
            <person name="Mondo S."/>
            <person name="Pangilinan J."/>
            <person name="Riley R."/>
            <person name="LaButti K."/>
            <person name="Andreopoulos B."/>
            <person name="Lipzen A."/>
            <person name="Chen C."/>
            <person name="Yan M."/>
            <person name="Daum C."/>
            <person name="Ng V."/>
            <person name="Clum A."/>
            <person name="Steindorff A."/>
            <person name="Ohm R.A."/>
            <person name="Martin F."/>
            <person name="Silar P."/>
            <person name="Natvig D.O."/>
            <person name="Lalanne C."/>
            <person name="Gautier V."/>
            <person name="Ament-Velasquez S.L."/>
            <person name="Kruys A."/>
            <person name="Hutchinson M.I."/>
            <person name="Powell A.J."/>
            <person name="Barry K."/>
            <person name="Miller A.N."/>
            <person name="Grigoriev I.V."/>
            <person name="Debuchy R."/>
            <person name="Gladieux P."/>
            <person name="Hiltunen Thoren M."/>
            <person name="Johannesson H."/>
        </authorList>
    </citation>
    <scope>NUCLEOTIDE SEQUENCE</scope>
    <source>
        <strain evidence="4">CBS 314.62</strain>
    </source>
</reference>
<feature type="region of interest" description="Disordered" evidence="1">
    <location>
        <begin position="1"/>
        <end position="50"/>
    </location>
</feature>
<proteinExistence type="predicted"/>
<comment type="caution">
    <text evidence="4">The sequence shown here is derived from an EMBL/GenBank/DDBJ whole genome shotgun (WGS) entry which is preliminary data.</text>
</comment>
<evidence type="ECO:0000256" key="1">
    <source>
        <dbReference type="SAM" id="MobiDB-lite"/>
    </source>
</evidence>
<evidence type="ECO:0000313" key="4">
    <source>
        <dbReference type="EMBL" id="KAK3684103.1"/>
    </source>
</evidence>
<dbReference type="Pfam" id="PF00646">
    <property type="entry name" value="F-box"/>
    <property type="match status" value="1"/>
</dbReference>
<organism evidence="4 5">
    <name type="scientific">Podospora appendiculata</name>
    <dbReference type="NCBI Taxonomy" id="314037"/>
    <lineage>
        <taxon>Eukaryota</taxon>
        <taxon>Fungi</taxon>
        <taxon>Dikarya</taxon>
        <taxon>Ascomycota</taxon>
        <taxon>Pezizomycotina</taxon>
        <taxon>Sordariomycetes</taxon>
        <taxon>Sordariomycetidae</taxon>
        <taxon>Sordariales</taxon>
        <taxon>Podosporaceae</taxon>
        <taxon>Podospora</taxon>
    </lineage>
</organism>
<feature type="transmembrane region" description="Helical" evidence="2">
    <location>
        <begin position="320"/>
        <end position="341"/>
    </location>
</feature>
<evidence type="ECO:0000313" key="5">
    <source>
        <dbReference type="Proteomes" id="UP001270362"/>
    </source>
</evidence>
<dbReference type="CDD" id="cd09917">
    <property type="entry name" value="F-box_SF"/>
    <property type="match status" value="1"/>
</dbReference>
<feature type="compositionally biased region" description="Low complexity" evidence="1">
    <location>
        <begin position="8"/>
        <end position="18"/>
    </location>
</feature>
<evidence type="ECO:0000256" key="2">
    <source>
        <dbReference type="SAM" id="Phobius"/>
    </source>
</evidence>
<evidence type="ECO:0000259" key="3">
    <source>
        <dbReference type="PROSITE" id="PS50181"/>
    </source>
</evidence>
<feature type="transmembrane region" description="Helical" evidence="2">
    <location>
        <begin position="290"/>
        <end position="314"/>
    </location>
</feature>
<sequence>MDDPDPPQAQTQPDPQDANLTTPTPPANGIDDATPGTAAGGPEPTPSGPHLIHALIGHGPGGLSETVRNSIGGLSETVRNSVTSLASHHDFRLRKDKDKLPDLEKGQIHPLGKLESLRVDGNGDEDALSKKPPVQPPPAEPSPLHLLTLPPELQSEVLKYLDFPDLVHIRRTCHQLRDFASPHHIDIIMGPGCLREQLERHCKSCLAPDPYQSHMLRGPHTDPGYPLSNVCFKCALKANDRRLRVGNTVTLANGSLVYVCRWCGSPVAFGLASGNDQFHQRCYTLFKNKLVHFFFIGCLQLGLGIVSAVLSWIYFHDVNLVLGSTVTSFLILWICLAMTILRGNGRRSNSVALIMELAIFWLWVSPVYYIARTIAGRSPDDGPIARSTIACLVVFILYMLFRLINIVGNIVLLRRYDTTRCSRGGVPRWRRSIDPVLRGLVFWTHPQSIQQ</sequence>
<accession>A0AAE1C9I1</accession>
<dbReference type="EMBL" id="JAULSO010000004">
    <property type="protein sequence ID" value="KAK3684103.1"/>
    <property type="molecule type" value="Genomic_DNA"/>
</dbReference>
<dbReference type="InterPro" id="IPR001810">
    <property type="entry name" value="F-box_dom"/>
</dbReference>
<feature type="region of interest" description="Disordered" evidence="1">
    <location>
        <begin position="97"/>
        <end position="145"/>
    </location>
</feature>
<keyword evidence="2" id="KW-0472">Membrane</keyword>
<feature type="compositionally biased region" description="Basic and acidic residues" evidence="1">
    <location>
        <begin position="97"/>
        <end position="107"/>
    </location>
</feature>
<feature type="compositionally biased region" description="Low complexity" evidence="1">
    <location>
        <begin position="33"/>
        <end position="42"/>
    </location>
</feature>
<keyword evidence="2" id="KW-0812">Transmembrane</keyword>
<keyword evidence="2" id="KW-1133">Transmembrane helix</keyword>